<dbReference type="PROSITE" id="PS51819">
    <property type="entry name" value="VOC"/>
    <property type="match status" value="1"/>
</dbReference>
<dbReference type="SUPFAM" id="SSF54593">
    <property type="entry name" value="Glyoxalase/Bleomycin resistance protein/Dihydroxybiphenyl dioxygenase"/>
    <property type="match status" value="1"/>
</dbReference>
<dbReference type="Proteomes" id="UP001210380">
    <property type="component" value="Unassembled WGS sequence"/>
</dbReference>
<gene>
    <name evidence="2" type="ORF">OU415_06960</name>
</gene>
<dbReference type="Gene3D" id="3.30.720.120">
    <property type="match status" value="1"/>
</dbReference>
<organism evidence="2 3">
    <name type="scientific">Saccharopolyspora oryzae</name>
    <dbReference type="NCBI Taxonomy" id="2997343"/>
    <lineage>
        <taxon>Bacteria</taxon>
        <taxon>Bacillati</taxon>
        <taxon>Actinomycetota</taxon>
        <taxon>Actinomycetes</taxon>
        <taxon>Pseudonocardiales</taxon>
        <taxon>Pseudonocardiaceae</taxon>
        <taxon>Saccharopolyspora</taxon>
    </lineage>
</organism>
<evidence type="ECO:0000259" key="1">
    <source>
        <dbReference type="PROSITE" id="PS51819"/>
    </source>
</evidence>
<dbReference type="SUPFAM" id="SSF159238">
    <property type="entry name" value="SO1590-like"/>
    <property type="match status" value="1"/>
</dbReference>
<comment type="caution">
    <text evidence="2">The sequence shown here is derived from an EMBL/GenBank/DDBJ whole genome shotgun (WGS) entry which is preliminary data.</text>
</comment>
<dbReference type="Pfam" id="PF00903">
    <property type="entry name" value="Glyoxalase"/>
    <property type="match status" value="1"/>
</dbReference>
<dbReference type="InterPro" id="IPR037523">
    <property type="entry name" value="VOC_core"/>
</dbReference>
<keyword evidence="3" id="KW-1185">Reference proteome</keyword>
<proteinExistence type="predicted"/>
<dbReference type="Pfam" id="PF11528">
    <property type="entry name" value="DUF3224"/>
    <property type="match status" value="1"/>
</dbReference>
<dbReference type="InterPro" id="IPR023159">
    <property type="entry name" value="SO1590-like_sf"/>
</dbReference>
<dbReference type="EMBL" id="JAQGLA010000007">
    <property type="protein sequence ID" value="MDA3625168.1"/>
    <property type="molecule type" value="Genomic_DNA"/>
</dbReference>
<dbReference type="InterPro" id="IPR021607">
    <property type="entry name" value="DUF3224"/>
</dbReference>
<reference evidence="2 3" key="1">
    <citation type="submission" date="2022-11" db="EMBL/GenBank/DDBJ databases">
        <title>Draft genome sequence of Saccharopolyspora sp. WRP15-2 isolated from rhizosphere soils of wild rice in Thailand.</title>
        <authorList>
            <person name="Duangmal K."/>
            <person name="Kammanee S."/>
            <person name="Muangham S."/>
        </authorList>
    </citation>
    <scope>NUCLEOTIDE SEQUENCE [LARGE SCALE GENOMIC DNA]</scope>
    <source>
        <strain evidence="2 3">WRP15-2</strain>
    </source>
</reference>
<evidence type="ECO:0000313" key="2">
    <source>
        <dbReference type="EMBL" id="MDA3625168.1"/>
    </source>
</evidence>
<name>A0ABT4UTW8_9PSEU</name>
<evidence type="ECO:0000313" key="3">
    <source>
        <dbReference type="Proteomes" id="UP001210380"/>
    </source>
</evidence>
<dbReference type="InterPro" id="IPR004360">
    <property type="entry name" value="Glyas_Fos-R_dOase_dom"/>
</dbReference>
<accession>A0ABT4UTW8</accession>
<dbReference type="RefSeq" id="WP_270947747.1">
    <property type="nucleotide sequence ID" value="NZ_JAQGLA010000007.1"/>
</dbReference>
<protein>
    <submittedName>
        <fullName evidence="2">DUF3224 domain-containing protein</fullName>
    </submittedName>
</protein>
<dbReference type="Gene3D" id="2.40.350.10">
    <property type="entry name" value="SO1590-like"/>
    <property type="match status" value="1"/>
</dbReference>
<feature type="domain" description="VOC" evidence="1">
    <location>
        <begin position="2"/>
        <end position="123"/>
    </location>
</feature>
<sequence length="254" mass="27249">MNITATTTSLTVDDVAASRDFLTTHFGYEQAHAAEGFVSLTRDGAAADVVLLQRGTDVLPEAQRDQRASGLILAFTVTGIEEEQERLRTAGANITMPLREEPWGERLFQVTDPNGVVLQLVEWSTEPAPRTIQAEFDIDSWDEQPHHEPDEGPKLTRILIRKTYRGALEGTGVAEVLTAQGTAGAGYVASELITGTLEGRQGTFVIQHGGLADGDDQSTFGTVVPHSGTGELAGLSGRATEARPEVLTLTYAFS</sequence>
<dbReference type="Gene3D" id="3.30.720.110">
    <property type="match status" value="1"/>
</dbReference>
<dbReference type="InterPro" id="IPR029068">
    <property type="entry name" value="Glyas_Bleomycin-R_OHBP_Dase"/>
</dbReference>